<dbReference type="EC" id="6.3.2.9" evidence="7 8"/>
<protein>
    <recommendedName>
        <fullName evidence="7 8">UDP-N-acetylmuramoylalanine--D-glutamate ligase</fullName>
        <ecNumber evidence="7 8">6.3.2.9</ecNumber>
    </recommendedName>
    <alternativeName>
        <fullName evidence="7">D-glutamic acid-adding enzyme</fullName>
    </alternativeName>
    <alternativeName>
        <fullName evidence="7">UDP-N-acetylmuramoyl-L-alanyl-D-glutamate synthetase</fullName>
    </alternativeName>
</protein>
<dbReference type="SUPFAM" id="SSF53623">
    <property type="entry name" value="MurD-like peptide ligases, catalytic domain"/>
    <property type="match status" value="1"/>
</dbReference>
<dbReference type="GO" id="GO:0071555">
    <property type="term" value="P:cell wall organization"/>
    <property type="evidence" value="ECO:0007669"/>
    <property type="project" value="UniProtKB-KW"/>
</dbReference>
<evidence type="ECO:0000256" key="7">
    <source>
        <dbReference type="HAMAP-Rule" id="MF_00639"/>
    </source>
</evidence>
<reference evidence="11 12" key="1">
    <citation type="submission" date="2019-07" db="EMBL/GenBank/DDBJ databases">
        <title>Genomic Encyclopedia of Type Strains, Phase IV (KMG-IV): sequencing the most valuable type-strain genomes for metagenomic binning, comparative biology and taxonomic classification.</title>
        <authorList>
            <person name="Goeker M."/>
        </authorList>
    </citation>
    <scope>NUCLEOTIDE SEQUENCE [LARGE SCALE GENOMIC DNA]</scope>
    <source>
        <strain evidence="11 12">SS015</strain>
    </source>
</reference>
<dbReference type="Gene3D" id="3.40.50.720">
    <property type="entry name" value="NAD(P)-binding Rossmann-like Domain"/>
    <property type="match status" value="1"/>
</dbReference>
<dbReference type="Proteomes" id="UP000324159">
    <property type="component" value="Unassembled WGS sequence"/>
</dbReference>
<keyword evidence="6 7" id="KW-0067">ATP-binding</keyword>
<comment type="caution">
    <text evidence="11">The sequence shown here is derived from an EMBL/GenBank/DDBJ whole genome shotgun (WGS) entry which is preliminary data.</text>
</comment>
<feature type="domain" description="Mur ligase C-terminal" evidence="9">
    <location>
        <begin position="312"/>
        <end position="422"/>
    </location>
</feature>
<dbReference type="HAMAP" id="MF_00639">
    <property type="entry name" value="MurD"/>
    <property type="match status" value="1"/>
</dbReference>
<dbReference type="Pfam" id="PF02875">
    <property type="entry name" value="Mur_ligase_C"/>
    <property type="match status" value="1"/>
</dbReference>
<keyword evidence="5 7" id="KW-0547">Nucleotide-binding</keyword>
<proteinExistence type="inferred from homology"/>
<accession>A0A5D3WF41</accession>
<feature type="binding site" evidence="7">
    <location>
        <begin position="115"/>
        <end position="121"/>
    </location>
    <ligand>
        <name>ATP</name>
        <dbReference type="ChEBI" id="CHEBI:30616"/>
    </ligand>
</feature>
<dbReference type="Gene3D" id="3.40.1190.10">
    <property type="entry name" value="Mur-like, catalytic domain"/>
    <property type="match status" value="1"/>
</dbReference>
<dbReference type="UniPathway" id="UPA00219"/>
<sequence length="452" mass="49323">MQDYAEKRIVVIGAGRSGQALVRFFCERGAQVVLTDRRRRDDLAHLAERWPQRLTLDLGGHDRRHLVGADLVVLSPGVPSDLPLLQQVRQAGIPVLGEVEIASRHLQAPLVAITGTNGKSTTTALCGEMFRSGGCKTFIGGNLGTPLIEAAATGGWQWLVVELSSFQLETIERFRPKYAMLLNISSDHLDRYDDMAAYVSAKKRIFENQGGDDVAVLNAGDRQVMTLAGGLAARPVLFSAEKDLPEGMSLDAAGNILWRWQGRELRFDTRQLLLRGRHNVENVMAAMIPPLLEGIDPKLVWRTACRFPGLPHRMQLVRRLRGVDWIDDSKGTNVGSVMRSLAGLRPPVTLIAGGKDKGGDFATLAPLVRDRVGHLLLIGEAADRIERELAGTARIVRCADMAEAVKRAAELTPAGGTVLLSPGCSSFDMFSSFEERGRVFARQVNALPEEGA</sequence>
<comment type="function">
    <text evidence="7 8">Cell wall formation. Catalyzes the addition of glutamate to the nucleotide precursor UDP-N-acetylmuramoyl-L-alanine (UMA).</text>
</comment>
<dbReference type="GO" id="GO:0005524">
    <property type="term" value="F:ATP binding"/>
    <property type="evidence" value="ECO:0007669"/>
    <property type="project" value="UniProtKB-UniRule"/>
</dbReference>
<dbReference type="Pfam" id="PF21799">
    <property type="entry name" value="MurD-like_N"/>
    <property type="match status" value="1"/>
</dbReference>
<evidence type="ECO:0000256" key="5">
    <source>
        <dbReference type="ARBA" id="ARBA00022741"/>
    </source>
</evidence>
<dbReference type="Pfam" id="PF08245">
    <property type="entry name" value="Mur_ligase_M"/>
    <property type="match status" value="1"/>
</dbReference>
<feature type="domain" description="Mur ligase central" evidence="10">
    <location>
        <begin position="113"/>
        <end position="287"/>
    </location>
</feature>
<keyword evidence="7 8" id="KW-0133">Cell shape</keyword>
<evidence type="ECO:0000259" key="10">
    <source>
        <dbReference type="Pfam" id="PF08245"/>
    </source>
</evidence>
<dbReference type="SUPFAM" id="SSF53244">
    <property type="entry name" value="MurD-like peptide ligases, peptide-binding domain"/>
    <property type="match status" value="1"/>
</dbReference>
<dbReference type="Gene3D" id="3.90.190.20">
    <property type="entry name" value="Mur ligase, C-terminal domain"/>
    <property type="match status" value="1"/>
</dbReference>
<dbReference type="GO" id="GO:0008360">
    <property type="term" value="P:regulation of cell shape"/>
    <property type="evidence" value="ECO:0007669"/>
    <property type="project" value="UniProtKB-KW"/>
</dbReference>
<dbReference type="GO" id="GO:0051301">
    <property type="term" value="P:cell division"/>
    <property type="evidence" value="ECO:0007669"/>
    <property type="project" value="UniProtKB-KW"/>
</dbReference>
<dbReference type="SUPFAM" id="SSF51984">
    <property type="entry name" value="MurCD N-terminal domain"/>
    <property type="match status" value="1"/>
</dbReference>
<dbReference type="InterPro" id="IPR013221">
    <property type="entry name" value="Mur_ligase_cen"/>
</dbReference>
<keyword evidence="7 8" id="KW-0573">Peptidoglycan synthesis</keyword>
<evidence type="ECO:0000256" key="3">
    <source>
        <dbReference type="ARBA" id="ARBA00022490"/>
    </source>
</evidence>
<dbReference type="RefSeq" id="WP_148896906.1">
    <property type="nucleotide sequence ID" value="NZ_VNIB01000015.1"/>
</dbReference>
<organism evidence="11 12">
    <name type="scientific">Geothermobacter ehrlichii</name>
    <dbReference type="NCBI Taxonomy" id="213224"/>
    <lineage>
        <taxon>Bacteria</taxon>
        <taxon>Pseudomonadati</taxon>
        <taxon>Thermodesulfobacteriota</taxon>
        <taxon>Desulfuromonadia</taxon>
        <taxon>Desulfuromonadales</taxon>
        <taxon>Geothermobacteraceae</taxon>
        <taxon>Geothermobacter</taxon>
    </lineage>
</organism>
<dbReference type="NCBIfam" id="TIGR01087">
    <property type="entry name" value="murD"/>
    <property type="match status" value="1"/>
</dbReference>
<dbReference type="GO" id="GO:0009252">
    <property type="term" value="P:peptidoglycan biosynthetic process"/>
    <property type="evidence" value="ECO:0007669"/>
    <property type="project" value="UniProtKB-UniRule"/>
</dbReference>
<name>A0A5D3WF41_9BACT</name>
<keyword evidence="3 7" id="KW-0963">Cytoplasm</keyword>
<dbReference type="EMBL" id="VNIB01000015">
    <property type="protein sequence ID" value="TYO96092.1"/>
    <property type="molecule type" value="Genomic_DNA"/>
</dbReference>
<comment type="subcellular location">
    <subcellularLocation>
        <location evidence="1 7 8">Cytoplasm</location>
    </subcellularLocation>
</comment>
<dbReference type="InterPro" id="IPR036565">
    <property type="entry name" value="Mur-like_cat_sf"/>
</dbReference>
<dbReference type="AlphaFoldDB" id="A0A5D3WF41"/>
<evidence type="ECO:0000259" key="9">
    <source>
        <dbReference type="Pfam" id="PF02875"/>
    </source>
</evidence>
<evidence type="ECO:0000256" key="8">
    <source>
        <dbReference type="RuleBase" id="RU003664"/>
    </source>
</evidence>
<keyword evidence="4 7" id="KW-0436">Ligase</keyword>
<keyword evidence="12" id="KW-1185">Reference proteome</keyword>
<keyword evidence="7 8" id="KW-0132">Cell division</keyword>
<dbReference type="GO" id="GO:0008764">
    <property type="term" value="F:UDP-N-acetylmuramoylalanine-D-glutamate ligase activity"/>
    <property type="evidence" value="ECO:0007669"/>
    <property type="project" value="UniProtKB-UniRule"/>
</dbReference>
<evidence type="ECO:0000256" key="4">
    <source>
        <dbReference type="ARBA" id="ARBA00022598"/>
    </source>
</evidence>
<keyword evidence="7 8" id="KW-0131">Cell cycle</keyword>
<evidence type="ECO:0000256" key="2">
    <source>
        <dbReference type="ARBA" id="ARBA00004752"/>
    </source>
</evidence>
<comment type="pathway">
    <text evidence="2 7 8">Cell wall biogenesis; peptidoglycan biosynthesis.</text>
</comment>
<dbReference type="PANTHER" id="PTHR43692">
    <property type="entry name" value="UDP-N-ACETYLMURAMOYLALANINE--D-GLUTAMATE LIGASE"/>
    <property type="match status" value="1"/>
</dbReference>
<evidence type="ECO:0000313" key="12">
    <source>
        <dbReference type="Proteomes" id="UP000324159"/>
    </source>
</evidence>
<evidence type="ECO:0000256" key="1">
    <source>
        <dbReference type="ARBA" id="ARBA00004496"/>
    </source>
</evidence>
<evidence type="ECO:0000313" key="11">
    <source>
        <dbReference type="EMBL" id="TYO96092.1"/>
    </source>
</evidence>
<gene>
    <name evidence="7" type="primary">murD</name>
    <name evidence="11" type="ORF">EDC39_11538</name>
</gene>
<evidence type="ECO:0000256" key="6">
    <source>
        <dbReference type="ARBA" id="ARBA00022840"/>
    </source>
</evidence>
<keyword evidence="7 8" id="KW-0961">Cell wall biogenesis/degradation</keyword>
<comment type="similarity">
    <text evidence="7">Belongs to the MurCDEF family.</text>
</comment>
<dbReference type="InterPro" id="IPR005762">
    <property type="entry name" value="MurD"/>
</dbReference>
<dbReference type="InterPro" id="IPR004101">
    <property type="entry name" value="Mur_ligase_C"/>
</dbReference>
<dbReference type="OrthoDB" id="9809796at2"/>
<dbReference type="GO" id="GO:0005737">
    <property type="term" value="C:cytoplasm"/>
    <property type="evidence" value="ECO:0007669"/>
    <property type="project" value="UniProtKB-SubCell"/>
</dbReference>
<dbReference type="InterPro" id="IPR036615">
    <property type="entry name" value="Mur_ligase_C_dom_sf"/>
</dbReference>
<comment type="catalytic activity">
    <reaction evidence="7 8">
        <text>UDP-N-acetyl-alpha-D-muramoyl-L-alanine + D-glutamate + ATP = UDP-N-acetyl-alpha-D-muramoyl-L-alanyl-D-glutamate + ADP + phosphate + H(+)</text>
        <dbReference type="Rhea" id="RHEA:16429"/>
        <dbReference type="ChEBI" id="CHEBI:15378"/>
        <dbReference type="ChEBI" id="CHEBI:29986"/>
        <dbReference type="ChEBI" id="CHEBI:30616"/>
        <dbReference type="ChEBI" id="CHEBI:43474"/>
        <dbReference type="ChEBI" id="CHEBI:83898"/>
        <dbReference type="ChEBI" id="CHEBI:83900"/>
        <dbReference type="ChEBI" id="CHEBI:456216"/>
        <dbReference type="EC" id="6.3.2.9"/>
    </reaction>
</comment>
<dbReference type="PANTHER" id="PTHR43692:SF1">
    <property type="entry name" value="UDP-N-ACETYLMURAMOYLALANINE--D-GLUTAMATE LIGASE"/>
    <property type="match status" value="1"/>
</dbReference>